<evidence type="ECO:0000259" key="1">
    <source>
        <dbReference type="SMART" id="SM01037"/>
    </source>
</evidence>
<dbReference type="PANTHER" id="PTHR31907">
    <property type="entry name" value="MLP-LIKE PROTEIN 423"/>
    <property type="match status" value="1"/>
</dbReference>
<accession>A0A068TWY3</accession>
<feature type="domain" description="Bet v I/Major latex protein" evidence="1">
    <location>
        <begin position="18"/>
        <end position="156"/>
    </location>
</feature>
<protein>
    <recommendedName>
        <fullName evidence="1">Bet v I/Major latex protein domain-containing protein</fullName>
    </recommendedName>
</protein>
<dbReference type="PhylomeDB" id="A0A068TWY3"/>
<organism evidence="2 3">
    <name type="scientific">Coffea canephora</name>
    <name type="common">Robusta coffee</name>
    <dbReference type="NCBI Taxonomy" id="49390"/>
    <lineage>
        <taxon>Eukaryota</taxon>
        <taxon>Viridiplantae</taxon>
        <taxon>Streptophyta</taxon>
        <taxon>Embryophyta</taxon>
        <taxon>Tracheophyta</taxon>
        <taxon>Spermatophyta</taxon>
        <taxon>Magnoliopsida</taxon>
        <taxon>eudicotyledons</taxon>
        <taxon>Gunneridae</taxon>
        <taxon>Pentapetalae</taxon>
        <taxon>asterids</taxon>
        <taxon>lamiids</taxon>
        <taxon>Gentianales</taxon>
        <taxon>Rubiaceae</taxon>
        <taxon>Ixoroideae</taxon>
        <taxon>Gardenieae complex</taxon>
        <taxon>Bertiereae - Coffeeae clade</taxon>
        <taxon>Coffeeae</taxon>
        <taxon>Coffea</taxon>
    </lineage>
</organism>
<dbReference type="Gene3D" id="3.30.530.20">
    <property type="match status" value="1"/>
</dbReference>
<dbReference type="SMART" id="SM01037">
    <property type="entry name" value="Bet_v_1"/>
    <property type="match status" value="1"/>
</dbReference>
<dbReference type="STRING" id="49390.A0A068TWY3"/>
<dbReference type="OMA" id="LHWHFEY"/>
<dbReference type="Proteomes" id="UP000295252">
    <property type="component" value="Chromosome III"/>
</dbReference>
<dbReference type="Gramene" id="CDP00800">
    <property type="protein sequence ID" value="CDP00800"/>
    <property type="gene ID" value="GSCOC_T00032888001"/>
</dbReference>
<dbReference type="InterPro" id="IPR051761">
    <property type="entry name" value="MLP-like_ligand-binding"/>
</dbReference>
<evidence type="ECO:0000313" key="3">
    <source>
        <dbReference type="Proteomes" id="UP000295252"/>
    </source>
</evidence>
<dbReference type="InterPro" id="IPR023393">
    <property type="entry name" value="START-like_dom_sf"/>
</dbReference>
<dbReference type="InParanoid" id="A0A068TWY3"/>
<dbReference type="Pfam" id="PF00407">
    <property type="entry name" value="Bet_v_1"/>
    <property type="match status" value="1"/>
</dbReference>
<dbReference type="OrthoDB" id="1858121at2759"/>
<gene>
    <name evidence="2" type="ORF">GSCOC_T00032888001</name>
</gene>
<dbReference type="GO" id="GO:0006952">
    <property type="term" value="P:defense response"/>
    <property type="evidence" value="ECO:0007669"/>
    <property type="project" value="InterPro"/>
</dbReference>
<dbReference type="AlphaFoldDB" id="A0A068TWY3"/>
<dbReference type="EMBL" id="HG739089">
    <property type="protein sequence ID" value="CDP00800.1"/>
    <property type="molecule type" value="Genomic_DNA"/>
</dbReference>
<proteinExistence type="predicted"/>
<evidence type="ECO:0000313" key="2">
    <source>
        <dbReference type="EMBL" id="CDP00800.1"/>
    </source>
</evidence>
<reference evidence="3" key="1">
    <citation type="journal article" date="2014" name="Science">
        <title>The coffee genome provides insight into the convergent evolution of caffeine biosynthesis.</title>
        <authorList>
            <person name="Denoeud F."/>
            <person name="Carretero-Paulet L."/>
            <person name="Dereeper A."/>
            <person name="Droc G."/>
            <person name="Guyot R."/>
            <person name="Pietrella M."/>
            <person name="Zheng C."/>
            <person name="Alberti A."/>
            <person name="Anthony F."/>
            <person name="Aprea G."/>
            <person name="Aury J.M."/>
            <person name="Bento P."/>
            <person name="Bernard M."/>
            <person name="Bocs S."/>
            <person name="Campa C."/>
            <person name="Cenci A."/>
            <person name="Combes M.C."/>
            <person name="Crouzillat D."/>
            <person name="Da Silva C."/>
            <person name="Daddiego L."/>
            <person name="De Bellis F."/>
            <person name="Dussert S."/>
            <person name="Garsmeur O."/>
            <person name="Gayraud T."/>
            <person name="Guignon V."/>
            <person name="Jahn K."/>
            <person name="Jamilloux V."/>
            <person name="Joet T."/>
            <person name="Labadie K."/>
            <person name="Lan T."/>
            <person name="Leclercq J."/>
            <person name="Lepelley M."/>
            <person name="Leroy T."/>
            <person name="Li L.T."/>
            <person name="Librado P."/>
            <person name="Lopez L."/>
            <person name="Munoz A."/>
            <person name="Noel B."/>
            <person name="Pallavicini A."/>
            <person name="Perrotta G."/>
            <person name="Poncet V."/>
            <person name="Pot D."/>
            <person name="Priyono X."/>
            <person name="Rigoreau M."/>
            <person name="Rouard M."/>
            <person name="Rozas J."/>
            <person name="Tranchant-Dubreuil C."/>
            <person name="VanBuren R."/>
            <person name="Zhang Q."/>
            <person name="Andrade A.C."/>
            <person name="Argout X."/>
            <person name="Bertrand B."/>
            <person name="de Kochko A."/>
            <person name="Graziosi G."/>
            <person name="Henry R.J."/>
            <person name="Jayarama X."/>
            <person name="Ming R."/>
            <person name="Nagai C."/>
            <person name="Rounsley S."/>
            <person name="Sankoff D."/>
            <person name="Giuliano G."/>
            <person name="Albert V.A."/>
            <person name="Wincker P."/>
            <person name="Lashermes P."/>
        </authorList>
    </citation>
    <scope>NUCLEOTIDE SEQUENCE [LARGE SCALE GENOMIC DNA]</scope>
    <source>
        <strain evidence="3">cv. DH200-94</strain>
    </source>
</reference>
<sequence>MAELGKKKIVASEDNWFLLRGDVFHDVLSKRPHDLATITPEKVQGFTLLGGDLGTVGSKICWHYTHDGKDRVAKEIIQDINEEKKSIVFKMIEGDLMELYKTFTIMYHVDVLGDEESLITWTLDYEKLKEDTPHPGTFLNLLLHAVEDIESHHIKNA</sequence>
<dbReference type="InterPro" id="IPR000916">
    <property type="entry name" value="Bet_v_I/MLP"/>
</dbReference>
<keyword evidence="3" id="KW-1185">Reference proteome</keyword>
<dbReference type="SUPFAM" id="SSF55961">
    <property type="entry name" value="Bet v1-like"/>
    <property type="match status" value="1"/>
</dbReference>
<name>A0A068TWY3_COFCA</name>